<evidence type="ECO:0000256" key="1">
    <source>
        <dbReference type="SAM" id="MobiDB-lite"/>
    </source>
</evidence>
<dbReference type="OrthoDB" id="6374728at2759"/>
<dbReference type="AlphaFoldDB" id="A0A158PFZ5"/>
<dbReference type="WBParaSite" id="ACOC_0000462501-mRNA-1">
    <property type="protein sequence ID" value="ACOC_0000462501-mRNA-1"/>
    <property type="gene ID" value="ACOC_0000462501"/>
</dbReference>
<dbReference type="InterPro" id="IPR003438">
    <property type="entry name" value="GDNF_rcpt"/>
</dbReference>
<feature type="compositionally biased region" description="Polar residues" evidence="1">
    <location>
        <begin position="243"/>
        <end position="254"/>
    </location>
</feature>
<dbReference type="PANTHER" id="PTHR10269:SF12">
    <property type="entry name" value="GLIAL CELL LINE-DERIVED NEUROTROPHIC FAMILY RECEPTOR-LIKE, ISOFORM E"/>
    <property type="match status" value="1"/>
</dbReference>
<evidence type="ECO:0000313" key="2">
    <source>
        <dbReference type="EMBL" id="VDM56211.1"/>
    </source>
</evidence>
<organism evidence="4">
    <name type="scientific">Angiostrongylus costaricensis</name>
    <name type="common">Nematode worm</name>
    <dbReference type="NCBI Taxonomy" id="334426"/>
    <lineage>
        <taxon>Eukaryota</taxon>
        <taxon>Metazoa</taxon>
        <taxon>Ecdysozoa</taxon>
        <taxon>Nematoda</taxon>
        <taxon>Chromadorea</taxon>
        <taxon>Rhabditida</taxon>
        <taxon>Rhabditina</taxon>
        <taxon>Rhabditomorpha</taxon>
        <taxon>Strongyloidea</taxon>
        <taxon>Metastrongylidae</taxon>
        <taxon>Angiostrongylus</taxon>
    </lineage>
</organism>
<accession>A0A158PFZ5</accession>
<dbReference type="GO" id="GO:0038023">
    <property type="term" value="F:signaling receptor activity"/>
    <property type="evidence" value="ECO:0007669"/>
    <property type="project" value="InterPro"/>
</dbReference>
<dbReference type="EMBL" id="UYYA01003822">
    <property type="protein sequence ID" value="VDM56211.1"/>
    <property type="molecule type" value="Genomic_DNA"/>
</dbReference>
<evidence type="ECO:0000313" key="3">
    <source>
        <dbReference type="Proteomes" id="UP000267027"/>
    </source>
</evidence>
<dbReference type="GO" id="GO:0043235">
    <property type="term" value="C:receptor complex"/>
    <property type="evidence" value="ECO:0007669"/>
    <property type="project" value="TreeGrafter"/>
</dbReference>
<evidence type="ECO:0000313" key="4">
    <source>
        <dbReference type="WBParaSite" id="ACOC_0000462501-mRNA-1"/>
    </source>
</evidence>
<feature type="region of interest" description="Disordered" evidence="1">
    <location>
        <begin position="224"/>
        <end position="293"/>
    </location>
</feature>
<gene>
    <name evidence="2" type="ORF">ACOC_LOCUS4626</name>
</gene>
<dbReference type="STRING" id="334426.A0A158PFZ5"/>
<reference evidence="2 3" key="2">
    <citation type="submission" date="2018-11" db="EMBL/GenBank/DDBJ databases">
        <authorList>
            <consortium name="Pathogen Informatics"/>
        </authorList>
    </citation>
    <scope>NUCLEOTIDE SEQUENCE [LARGE SCALE GENOMIC DNA]</scope>
    <source>
        <strain evidence="2 3">Costa Rica</strain>
    </source>
</reference>
<dbReference type="Proteomes" id="UP000267027">
    <property type="component" value="Unassembled WGS sequence"/>
</dbReference>
<name>A0A158PFZ5_ANGCS</name>
<proteinExistence type="predicted"/>
<dbReference type="GO" id="GO:0007399">
    <property type="term" value="P:nervous system development"/>
    <property type="evidence" value="ECO:0007669"/>
    <property type="project" value="TreeGrafter"/>
</dbReference>
<feature type="compositionally biased region" description="Basic and acidic residues" evidence="1">
    <location>
        <begin position="224"/>
        <end position="242"/>
    </location>
</feature>
<sequence>MARCEAADECRWHLGELRVRCTPSSCRRAECSAALQRFARFVPFALVESMMFCHCSAGDSLCTQQQEVVYPKCLYSTSSTAITCTEAVRKCDEDLRCRASVLEQPCYCPLSDVECMGHQRVMIPNNPCIEKAMLDYSRLMGYTITAVKTASIETNRVLENTKQSDVKEGFQPSRTRIVVDSRGIIKSGADGYSSARRTDYGLGGQIRIPSNVDVPRERFRVEKWKSSATENEVRAPERRNGDSIETTSATSTLMATYMRTPKGSSEGKRKEKPRTTLSPVSTEPPPPWVTTTEKLPTTTVPFVTHAPPPKEGCNAKDASGREIFTHIGTVMRCLHLDFGERLFLRDRGACFCESSTFICDFPEEMPELYPGKAVHYLSNIFQTVTDYFRERGFAM</sequence>
<protein>
    <submittedName>
        <fullName evidence="4">GDNF domain-containing protein</fullName>
    </submittedName>
</protein>
<reference evidence="4" key="1">
    <citation type="submission" date="2016-04" db="UniProtKB">
        <authorList>
            <consortium name="WormBaseParasite"/>
        </authorList>
    </citation>
    <scope>IDENTIFICATION</scope>
</reference>
<keyword evidence="3" id="KW-1185">Reference proteome</keyword>
<dbReference type="PANTHER" id="PTHR10269">
    <property type="entry name" value="GDNF RECEPTOR ALPHA"/>
    <property type="match status" value="1"/>
</dbReference>
<dbReference type="OMA" id="FCLVERE"/>
<dbReference type="GO" id="GO:0009897">
    <property type="term" value="C:external side of plasma membrane"/>
    <property type="evidence" value="ECO:0007669"/>
    <property type="project" value="TreeGrafter"/>
</dbReference>